<dbReference type="EMBL" id="JAKGBZ010000044">
    <property type="protein sequence ID" value="MCF3948275.1"/>
    <property type="molecule type" value="Genomic_DNA"/>
</dbReference>
<comment type="caution">
    <text evidence="1">The sequence shown here is derived from an EMBL/GenBank/DDBJ whole genome shotgun (WGS) entry which is preliminary data.</text>
</comment>
<name>A0ABS9E1J1_9PROT</name>
<dbReference type="RefSeq" id="WP_235705560.1">
    <property type="nucleotide sequence ID" value="NZ_JAKGBZ010000044.1"/>
</dbReference>
<sequence>MRNRIFYRTRIAGVNFEGTLSADGPYLSGDLTGGVALGVSGLRQFQPLPETRPVGRPFGWWVVKYVDEARIFLRDFDDAAIRRLSDEFGLVMLNDENPYSSDRARQDYFFTAPAWDGLRQWVTKHPRLAKANAGCDPYLPRWYDRAIAEAQAISG</sequence>
<accession>A0ABS9E1J1</accession>
<protein>
    <submittedName>
        <fullName evidence="1">Uncharacterized protein</fullName>
    </submittedName>
</protein>
<reference evidence="1 2" key="1">
    <citation type="submission" date="2022-01" db="EMBL/GenBank/DDBJ databases">
        <authorList>
            <person name="Won M."/>
            <person name="Kim S.-J."/>
            <person name="Kwon S.-W."/>
        </authorList>
    </citation>
    <scope>NUCLEOTIDE SEQUENCE [LARGE SCALE GENOMIC DNA]</scope>
    <source>
        <strain evidence="1 2">KCTC 23505</strain>
    </source>
</reference>
<gene>
    <name evidence="1" type="ORF">L2A60_16495</name>
</gene>
<dbReference type="Proteomes" id="UP001521209">
    <property type="component" value="Unassembled WGS sequence"/>
</dbReference>
<organism evidence="1 2">
    <name type="scientific">Acidiphilium iwatense</name>
    <dbReference type="NCBI Taxonomy" id="768198"/>
    <lineage>
        <taxon>Bacteria</taxon>
        <taxon>Pseudomonadati</taxon>
        <taxon>Pseudomonadota</taxon>
        <taxon>Alphaproteobacteria</taxon>
        <taxon>Acetobacterales</taxon>
        <taxon>Acidocellaceae</taxon>
        <taxon>Acidiphilium</taxon>
    </lineage>
</organism>
<proteinExistence type="predicted"/>
<keyword evidence="2" id="KW-1185">Reference proteome</keyword>
<evidence type="ECO:0000313" key="1">
    <source>
        <dbReference type="EMBL" id="MCF3948275.1"/>
    </source>
</evidence>
<evidence type="ECO:0000313" key="2">
    <source>
        <dbReference type="Proteomes" id="UP001521209"/>
    </source>
</evidence>